<accession>A0A8S4D1U8</accession>
<feature type="compositionally biased region" description="Basic and acidic residues" evidence="1">
    <location>
        <begin position="135"/>
        <end position="150"/>
    </location>
</feature>
<feature type="compositionally biased region" description="Basic and acidic residues" evidence="1">
    <location>
        <begin position="87"/>
        <end position="97"/>
    </location>
</feature>
<evidence type="ECO:0000313" key="2">
    <source>
        <dbReference type="EMBL" id="CAG9090577.1"/>
    </source>
</evidence>
<dbReference type="Proteomes" id="UP000653454">
    <property type="component" value="Unassembled WGS sequence"/>
</dbReference>
<reference evidence="2" key="1">
    <citation type="submission" date="2020-11" db="EMBL/GenBank/DDBJ databases">
        <authorList>
            <person name="Whiteford S."/>
        </authorList>
    </citation>
    <scope>NUCLEOTIDE SEQUENCE</scope>
</reference>
<dbReference type="EMBL" id="CAJHNJ030000002">
    <property type="protein sequence ID" value="CAG9090577.1"/>
    <property type="molecule type" value="Genomic_DNA"/>
</dbReference>
<gene>
    <name evidence="2" type="ORF">PLXY2_LOCUS1007</name>
</gene>
<sequence length="171" mass="19262">MTGARRCTGLTGRSRYVTRRPPPPRSRRDVTPPRARRCSATPAPYPARRQHETRDKTLALSKMADGLRECRNEPKQMNNLTFSGPDSRQDDSKKCSEETFDEDDVKLSFYAGLKSSESCGKSFTSGVVAAGAPTDSKKDQVPESAEFNRKDVEDRKKRCFDRYDSSESSDR</sequence>
<feature type="compositionally biased region" description="Basic and acidic residues" evidence="1">
    <location>
        <begin position="65"/>
        <end position="74"/>
    </location>
</feature>
<feature type="compositionally biased region" description="Polar residues" evidence="1">
    <location>
        <begin position="75"/>
        <end position="86"/>
    </location>
</feature>
<proteinExistence type="predicted"/>
<organism evidence="2 3">
    <name type="scientific">Plutella xylostella</name>
    <name type="common">Diamondback moth</name>
    <name type="synonym">Plutella maculipennis</name>
    <dbReference type="NCBI Taxonomy" id="51655"/>
    <lineage>
        <taxon>Eukaryota</taxon>
        <taxon>Metazoa</taxon>
        <taxon>Ecdysozoa</taxon>
        <taxon>Arthropoda</taxon>
        <taxon>Hexapoda</taxon>
        <taxon>Insecta</taxon>
        <taxon>Pterygota</taxon>
        <taxon>Neoptera</taxon>
        <taxon>Endopterygota</taxon>
        <taxon>Lepidoptera</taxon>
        <taxon>Glossata</taxon>
        <taxon>Ditrysia</taxon>
        <taxon>Yponomeutoidea</taxon>
        <taxon>Plutellidae</taxon>
        <taxon>Plutella</taxon>
    </lineage>
</organism>
<evidence type="ECO:0000256" key="1">
    <source>
        <dbReference type="SAM" id="MobiDB-lite"/>
    </source>
</evidence>
<keyword evidence="3" id="KW-1185">Reference proteome</keyword>
<comment type="caution">
    <text evidence="2">The sequence shown here is derived from an EMBL/GenBank/DDBJ whole genome shotgun (WGS) entry which is preliminary data.</text>
</comment>
<protein>
    <submittedName>
        <fullName evidence="2">(diamondback moth) hypothetical protein</fullName>
    </submittedName>
</protein>
<dbReference type="AlphaFoldDB" id="A0A8S4D1U8"/>
<feature type="region of interest" description="Disordered" evidence="1">
    <location>
        <begin position="1"/>
        <end position="98"/>
    </location>
</feature>
<evidence type="ECO:0000313" key="3">
    <source>
        <dbReference type="Proteomes" id="UP000653454"/>
    </source>
</evidence>
<name>A0A8S4D1U8_PLUXY</name>
<feature type="region of interest" description="Disordered" evidence="1">
    <location>
        <begin position="124"/>
        <end position="150"/>
    </location>
</feature>